<feature type="region of interest" description="Disordered" evidence="1">
    <location>
        <begin position="1"/>
        <end position="22"/>
    </location>
</feature>
<evidence type="ECO:0000256" key="1">
    <source>
        <dbReference type="SAM" id="MobiDB-lite"/>
    </source>
</evidence>
<name>A0A8J6NJX8_9BACT</name>
<reference evidence="3 4" key="1">
    <citation type="submission" date="2020-08" db="EMBL/GenBank/DDBJ databases">
        <title>Bridging the membrane lipid divide: bacteria of the FCB group superphylum have the potential to synthesize archaeal ether lipids.</title>
        <authorList>
            <person name="Villanueva L."/>
            <person name="Von Meijenfeldt F.A.B."/>
            <person name="Westbye A.B."/>
            <person name="Yadav S."/>
            <person name="Hopmans E.C."/>
            <person name="Dutilh B.E."/>
            <person name="Sinninghe Damste J.S."/>
        </authorList>
    </citation>
    <scope>NUCLEOTIDE SEQUENCE [LARGE SCALE GENOMIC DNA]</scope>
    <source>
        <strain evidence="3">NIOZ-UU30</strain>
    </source>
</reference>
<evidence type="ECO:0000313" key="4">
    <source>
        <dbReference type="Proteomes" id="UP000603434"/>
    </source>
</evidence>
<accession>A0A8J6NJX8</accession>
<gene>
    <name evidence="3" type="ORF">H8E23_05860</name>
</gene>
<dbReference type="EMBL" id="JACNJH010000113">
    <property type="protein sequence ID" value="MBC8360902.1"/>
    <property type="molecule type" value="Genomic_DNA"/>
</dbReference>
<dbReference type="InterPro" id="IPR024432">
    <property type="entry name" value="Put_RecE_PDDEXK-like_dom"/>
</dbReference>
<evidence type="ECO:0000259" key="2">
    <source>
        <dbReference type="Pfam" id="PF12684"/>
    </source>
</evidence>
<dbReference type="Gene3D" id="3.90.320.10">
    <property type="match status" value="1"/>
</dbReference>
<dbReference type="Proteomes" id="UP000603434">
    <property type="component" value="Unassembled WGS sequence"/>
</dbReference>
<sequence>MAEPGIYTDISEEDYHKDPSDIPSLSSSIAKIIWEKSPKHAWLAHPKLNPDYEPKNKTQFDIGNAAHAHLLEGDGLKIVVIDASDYRKKETQEKRDALYALGKVPVLSKDWINVKEMADVAKGFIAETELAGIFDNGKPEQTLIADYEGAMLRSRLDWLANDRLIILDYKSTGGSSKPEQWIRRQLFNMNYDIQVYHYPLMNELTGGPPNAKFIFLVQENTKPYACSLVGAGPSVIDSGKKKFRYALHKWKWCLEFNKWPAYDTRIAWADVPPWQMAEVEERGTDE</sequence>
<evidence type="ECO:0000313" key="3">
    <source>
        <dbReference type="EMBL" id="MBC8360902.1"/>
    </source>
</evidence>
<feature type="domain" description="Putative exodeoxyribonuclease 8 PDDEXK-like" evidence="2">
    <location>
        <begin position="35"/>
        <end position="262"/>
    </location>
</feature>
<proteinExistence type="predicted"/>
<dbReference type="InterPro" id="IPR011604">
    <property type="entry name" value="PDDEXK-like_dom_sf"/>
</dbReference>
<dbReference type="AlphaFoldDB" id="A0A8J6NJX8"/>
<protein>
    <submittedName>
        <fullName evidence="3">PD-(D/E)XK nuclease-like domain-containing protein</fullName>
    </submittedName>
</protein>
<dbReference type="Pfam" id="PF12684">
    <property type="entry name" value="DUF3799"/>
    <property type="match status" value="1"/>
</dbReference>
<comment type="caution">
    <text evidence="3">The sequence shown here is derived from an EMBL/GenBank/DDBJ whole genome shotgun (WGS) entry which is preliminary data.</text>
</comment>
<organism evidence="3 4">
    <name type="scientific">Candidatus Desulfatibia profunda</name>
    <dbReference type="NCBI Taxonomy" id="2841695"/>
    <lineage>
        <taxon>Bacteria</taxon>
        <taxon>Pseudomonadati</taxon>
        <taxon>Thermodesulfobacteriota</taxon>
        <taxon>Desulfobacteria</taxon>
        <taxon>Desulfobacterales</taxon>
        <taxon>Desulfobacterales incertae sedis</taxon>
        <taxon>Candidatus Desulfatibia</taxon>
    </lineage>
</organism>